<accession>L1L4J1</accession>
<dbReference type="PATRIC" id="fig|698759.3.peg.1911"/>
<dbReference type="AlphaFoldDB" id="L1L4J1"/>
<proteinExistence type="predicted"/>
<gene>
    <name evidence="1" type="ORF">STRIP9103_06655</name>
</gene>
<name>L1L4J1_9ACTN</name>
<dbReference type="EMBL" id="AEJC01000148">
    <property type="protein sequence ID" value="EKX67528.1"/>
    <property type="molecule type" value="Genomic_DNA"/>
</dbReference>
<comment type="caution">
    <text evidence="1">The sequence shown here is derived from an EMBL/GenBank/DDBJ whole genome shotgun (WGS) entry which is preliminary data.</text>
</comment>
<dbReference type="Proteomes" id="UP000010411">
    <property type="component" value="Unassembled WGS sequence"/>
</dbReference>
<reference evidence="1 2" key="1">
    <citation type="submission" date="2012-11" db="EMBL/GenBank/DDBJ databases">
        <authorList>
            <person name="Huguet-Tapia J.C."/>
            <person name="Durkin A.S."/>
            <person name="Pettis G.S."/>
            <person name="Badger J.H."/>
        </authorList>
    </citation>
    <scope>NUCLEOTIDE SEQUENCE [LARGE SCALE GENOMIC DNA]</scope>
    <source>
        <strain evidence="1 2">91-03</strain>
    </source>
</reference>
<keyword evidence="2" id="KW-1185">Reference proteome</keyword>
<evidence type="ECO:0000313" key="2">
    <source>
        <dbReference type="Proteomes" id="UP000010411"/>
    </source>
</evidence>
<organism evidence="1 2">
    <name type="scientific">Streptomyces ipomoeae 91-03</name>
    <dbReference type="NCBI Taxonomy" id="698759"/>
    <lineage>
        <taxon>Bacteria</taxon>
        <taxon>Bacillati</taxon>
        <taxon>Actinomycetota</taxon>
        <taxon>Actinomycetes</taxon>
        <taxon>Kitasatosporales</taxon>
        <taxon>Streptomycetaceae</taxon>
        <taxon>Streptomyces</taxon>
    </lineage>
</organism>
<evidence type="ECO:0000313" key="1">
    <source>
        <dbReference type="EMBL" id="EKX67528.1"/>
    </source>
</evidence>
<protein>
    <submittedName>
        <fullName evidence="1">Uncharacterized protein</fullName>
    </submittedName>
</protein>
<sequence>MSDGLVGLLQVLGTGWRGDGDAARDRFPRDLPPTRGIVRSTRRFLAPE</sequence>